<dbReference type="PANTHER" id="PTHR33908:SF11">
    <property type="entry name" value="MEMBRANE PROTEIN"/>
    <property type="match status" value="1"/>
</dbReference>
<evidence type="ECO:0000313" key="10">
    <source>
        <dbReference type="EMBL" id="HDX31567.1"/>
    </source>
</evidence>
<evidence type="ECO:0000256" key="7">
    <source>
        <dbReference type="ARBA" id="ARBA00023136"/>
    </source>
</evidence>
<name>A0A7C1JSX5_9CHLR</name>
<evidence type="ECO:0000256" key="6">
    <source>
        <dbReference type="ARBA" id="ARBA00022989"/>
    </source>
</evidence>
<feature type="domain" description="Glycosyltransferase RgtA/B/C/D-like" evidence="9">
    <location>
        <begin position="75"/>
        <end position="209"/>
    </location>
</feature>
<keyword evidence="3" id="KW-0328">Glycosyltransferase</keyword>
<keyword evidence="6 8" id="KW-1133">Transmembrane helix</keyword>
<evidence type="ECO:0000256" key="3">
    <source>
        <dbReference type="ARBA" id="ARBA00022676"/>
    </source>
</evidence>
<dbReference type="EMBL" id="DSMG01000084">
    <property type="protein sequence ID" value="HDX31567.1"/>
    <property type="molecule type" value="Genomic_DNA"/>
</dbReference>
<feature type="transmembrane region" description="Helical" evidence="8">
    <location>
        <begin position="373"/>
        <end position="392"/>
    </location>
</feature>
<comment type="subcellular location">
    <subcellularLocation>
        <location evidence="1">Cell membrane</location>
        <topology evidence="1">Multi-pass membrane protein</topology>
    </subcellularLocation>
</comment>
<proteinExistence type="predicted"/>
<keyword evidence="2" id="KW-1003">Cell membrane</keyword>
<feature type="transmembrane region" description="Helical" evidence="8">
    <location>
        <begin position="282"/>
        <end position="300"/>
    </location>
</feature>
<protein>
    <recommendedName>
        <fullName evidence="9">Glycosyltransferase RgtA/B/C/D-like domain-containing protein</fullName>
    </recommendedName>
</protein>
<dbReference type="GO" id="GO:0005886">
    <property type="term" value="C:plasma membrane"/>
    <property type="evidence" value="ECO:0007669"/>
    <property type="project" value="UniProtKB-SubCell"/>
</dbReference>
<feature type="transmembrane region" description="Helical" evidence="8">
    <location>
        <begin position="424"/>
        <end position="442"/>
    </location>
</feature>
<feature type="transmembrane region" description="Helical" evidence="8">
    <location>
        <begin position="99"/>
        <end position="116"/>
    </location>
</feature>
<evidence type="ECO:0000256" key="2">
    <source>
        <dbReference type="ARBA" id="ARBA00022475"/>
    </source>
</evidence>
<feature type="transmembrane region" description="Helical" evidence="8">
    <location>
        <begin position="123"/>
        <end position="146"/>
    </location>
</feature>
<evidence type="ECO:0000256" key="5">
    <source>
        <dbReference type="ARBA" id="ARBA00022692"/>
    </source>
</evidence>
<dbReference type="GO" id="GO:0009103">
    <property type="term" value="P:lipopolysaccharide biosynthetic process"/>
    <property type="evidence" value="ECO:0007669"/>
    <property type="project" value="UniProtKB-ARBA"/>
</dbReference>
<organism evidence="10">
    <name type="scientific">Caldilinea aerophila</name>
    <dbReference type="NCBI Taxonomy" id="133453"/>
    <lineage>
        <taxon>Bacteria</taxon>
        <taxon>Bacillati</taxon>
        <taxon>Chloroflexota</taxon>
        <taxon>Caldilineae</taxon>
        <taxon>Caldilineales</taxon>
        <taxon>Caldilineaceae</taxon>
        <taxon>Caldilinea</taxon>
    </lineage>
</organism>
<keyword evidence="5 8" id="KW-0812">Transmembrane</keyword>
<accession>A0A7C1JSX5</accession>
<feature type="transmembrane region" description="Helical" evidence="8">
    <location>
        <begin position="225"/>
        <end position="243"/>
    </location>
</feature>
<dbReference type="InterPro" id="IPR050297">
    <property type="entry name" value="LipidA_mod_glycosyltrf_83"/>
</dbReference>
<feature type="transmembrane region" description="Helical" evidence="8">
    <location>
        <begin position="255"/>
        <end position="275"/>
    </location>
</feature>
<evidence type="ECO:0000259" key="9">
    <source>
        <dbReference type="Pfam" id="PF13231"/>
    </source>
</evidence>
<dbReference type="PANTHER" id="PTHR33908">
    <property type="entry name" value="MANNOSYLTRANSFERASE YKCB-RELATED"/>
    <property type="match status" value="1"/>
</dbReference>
<sequence length="823" mass="92050">MYKSRQAFHFYLVFGALLLLLLLTTLANLHWVNVNVVLVGRDSAGHLEKSLQTADVLEQGGLSGLFQAVTLDNYRPPALYLATQFAYAIWGKSMDSAQYPNLALFVIILCLTFLLARPITGDWGAVGAAALLSLLPMATAMTRLYYMENSLTAPLLVAFFALLHSENFQRRGWSLLFGVALGLALLAKWTAPIYLVLPVLHVLWRSSFWREQCHALHTFRIEWPAALFAVGTGALMALTWWWAGRDMIAKQEMPLSNGLPVFWGIFFSASLYTLVAARSRAGHFWMAAWIALTIASLWYLPRIDFVTRLSDVAFGTDRGTQEALDLMRGDTYTRYFNFWLSHHMGPLATLLIMPAALVGWARALRGWLQARPIVIPYWLYVIGAIGILTILAQSNPRNLTPVLPLIAILLIESLRAYPQRVARILTATWFVVLLVQWSIYTFDSLAVIYERAPQLWVHGDYTAWPATGSSDPAYWIGPDVLATIGDPEGDAESLGVLVDTWEIHRGKLRYLAALHRQNITIQALTEHDARWGSVLLNRWLLIKDGDNAELSEAAQTILRRIEQGDRTFAQLYTPVKRYPLPNGDTATLYMRDGPRQPQRYPVILIETSPIADAINQWWSPHATLVFGDRDIAVWTAVHDLVADQVLMPDRISGEYPTPLADLAGAIFVVSRYNFDARHAIASDSYLARTVTSGDTTLEVFGRPTQLLQAMTVASPWAEIAVRELRTFATVQPGEVLPIEMALEAQTPQMLKLSVRLLDDADNVIAQNDIAVEPQVRFGLLIPSQIEVGTYTLAAVLYDPETMTNLPTLDMQEVGRLRNIDVTP</sequence>
<dbReference type="GO" id="GO:0016763">
    <property type="term" value="F:pentosyltransferase activity"/>
    <property type="evidence" value="ECO:0007669"/>
    <property type="project" value="TreeGrafter"/>
</dbReference>
<feature type="transmembrane region" description="Helical" evidence="8">
    <location>
        <begin position="343"/>
        <end position="361"/>
    </location>
</feature>
<gene>
    <name evidence="10" type="ORF">ENQ20_08725</name>
</gene>
<evidence type="ECO:0000256" key="4">
    <source>
        <dbReference type="ARBA" id="ARBA00022679"/>
    </source>
</evidence>
<reference evidence="10" key="1">
    <citation type="journal article" date="2020" name="mSystems">
        <title>Genome- and Community-Level Interaction Insights into Carbon Utilization and Element Cycling Functions of Hydrothermarchaeota in Hydrothermal Sediment.</title>
        <authorList>
            <person name="Zhou Z."/>
            <person name="Liu Y."/>
            <person name="Xu W."/>
            <person name="Pan J."/>
            <person name="Luo Z.H."/>
            <person name="Li M."/>
        </authorList>
    </citation>
    <scope>NUCLEOTIDE SEQUENCE [LARGE SCALE GENOMIC DNA]</scope>
    <source>
        <strain evidence="10">SpSt-289</strain>
    </source>
</reference>
<dbReference type="Pfam" id="PF13231">
    <property type="entry name" value="PMT_2"/>
    <property type="match status" value="1"/>
</dbReference>
<comment type="caution">
    <text evidence="10">The sequence shown here is derived from an EMBL/GenBank/DDBJ whole genome shotgun (WGS) entry which is preliminary data.</text>
</comment>
<keyword evidence="4" id="KW-0808">Transferase</keyword>
<evidence type="ECO:0000256" key="8">
    <source>
        <dbReference type="SAM" id="Phobius"/>
    </source>
</evidence>
<dbReference type="InterPro" id="IPR038731">
    <property type="entry name" value="RgtA/B/C-like"/>
</dbReference>
<feature type="transmembrane region" description="Helical" evidence="8">
    <location>
        <begin position="175"/>
        <end position="204"/>
    </location>
</feature>
<dbReference type="AlphaFoldDB" id="A0A7C1JSX5"/>
<evidence type="ECO:0000256" key="1">
    <source>
        <dbReference type="ARBA" id="ARBA00004651"/>
    </source>
</evidence>
<keyword evidence="7 8" id="KW-0472">Membrane</keyword>